<evidence type="ECO:0000313" key="2">
    <source>
        <dbReference type="Proteomes" id="UP000245048"/>
    </source>
</evidence>
<reference evidence="2" key="1">
    <citation type="submission" date="2017-10" db="EMBL/GenBank/DDBJ databases">
        <authorList>
            <person name="Toshchakov S.V."/>
            <person name="Goeva M.A."/>
        </authorList>
    </citation>
    <scope>NUCLEOTIDE SEQUENCE [LARGE SCALE GENOMIC DNA]</scope>
    <source>
        <strain evidence="2">JR1/69-1-13</strain>
    </source>
</reference>
<protein>
    <submittedName>
        <fullName evidence="1">Uncharacterized protein</fullName>
    </submittedName>
</protein>
<evidence type="ECO:0000313" key="1">
    <source>
        <dbReference type="EMBL" id="PWC27964.1"/>
    </source>
</evidence>
<dbReference type="AlphaFoldDB" id="A0A2U1V240"/>
<dbReference type="EMBL" id="PDOA01000010">
    <property type="protein sequence ID" value="PWC27964.1"/>
    <property type="molecule type" value="Genomic_DNA"/>
</dbReference>
<keyword evidence="2" id="KW-1185">Reference proteome</keyword>
<gene>
    <name evidence="1" type="ORF">CR165_15205</name>
</gene>
<comment type="caution">
    <text evidence="1">The sequence shown here is derived from an EMBL/GenBank/DDBJ whole genome shotgun (WGS) entry which is preliminary data.</text>
</comment>
<proteinExistence type="predicted"/>
<organism evidence="1 2">
    <name type="scientific">Teichococcus aestuarii</name>
    <dbReference type="NCBI Taxonomy" id="568898"/>
    <lineage>
        <taxon>Bacteria</taxon>
        <taxon>Pseudomonadati</taxon>
        <taxon>Pseudomonadota</taxon>
        <taxon>Alphaproteobacteria</taxon>
        <taxon>Acetobacterales</taxon>
        <taxon>Roseomonadaceae</taxon>
        <taxon>Roseomonas</taxon>
    </lineage>
</organism>
<sequence>MHDIEIVTVRAETHRGPLDLAVRRVRQSLGDAGKLGLIERALEVGDSDLAVRYLRDWATVLEASPDNSIMDRVRLASMKLQKLLTHEVVHGRFSLLDRTAPEIVRYEQEMRWRGLQSRYSPHLECMRGEPRAICSKADE</sequence>
<dbReference type="RefSeq" id="WP_109517850.1">
    <property type="nucleotide sequence ID" value="NZ_PDOA01000010.1"/>
</dbReference>
<name>A0A2U1V240_9PROT</name>
<dbReference type="Proteomes" id="UP000245048">
    <property type="component" value="Unassembled WGS sequence"/>
</dbReference>
<accession>A0A2U1V240</accession>